<evidence type="ECO:0000313" key="4">
    <source>
        <dbReference type="Proteomes" id="UP000017700"/>
    </source>
</evidence>
<feature type="domain" description="N-acetyltransferase" evidence="1">
    <location>
        <begin position="6"/>
        <end position="200"/>
    </location>
</feature>
<dbReference type="EMBL" id="CP025085">
    <property type="protein sequence ID" value="AUG99886.1"/>
    <property type="molecule type" value="Genomic_DNA"/>
</dbReference>
<dbReference type="Proteomes" id="UP000233778">
    <property type="component" value="Chromosome"/>
</dbReference>
<evidence type="ECO:0000313" key="3">
    <source>
        <dbReference type="EMBL" id="AUH04206.1"/>
    </source>
</evidence>
<dbReference type="InterPro" id="IPR016181">
    <property type="entry name" value="Acyl_CoA_acyltransferase"/>
</dbReference>
<gene>
    <name evidence="2" type="ORF">CWC46_08750</name>
    <name evidence="3" type="ORF">Ser39006_008755</name>
</gene>
<dbReference type="KEGG" id="sera:Ser39006_008755"/>
<evidence type="ECO:0000313" key="5">
    <source>
        <dbReference type="Proteomes" id="UP000233778"/>
    </source>
</evidence>
<dbReference type="Proteomes" id="UP000017700">
    <property type="component" value="Chromosome"/>
</dbReference>
<dbReference type="Gene3D" id="3.40.630.30">
    <property type="match status" value="1"/>
</dbReference>
<dbReference type="Pfam" id="PF00583">
    <property type="entry name" value="Acetyltransf_1"/>
    <property type="match status" value="1"/>
</dbReference>
<evidence type="ECO:0000313" key="2">
    <source>
        <dbReference type="EMBL" id="AUG99886.1"/>
    </source>
</evidence>
<organism evidence="3 4">
    <name type="scientific">Serratia sp. (strain ATCC 39006)</name>
    <name type="common">Prodigiosinella confusarubida</name>
    <dbReference type="NCBI Taxonomy" id="104623"/>
    <lineage>
        <taxon>Bacteria</taxon>
        <taxon>Pseudomonadati</taxon>
        <taxon>Pseudomonadota</taxon>
        <taxon>Gammaproteobacteria</taxon>
        <taxon>Enterobacterales</taxon>
        <taxon>Pectobacteriaceae</taxon>
        <taxon>Prodigiosinella</taxon>
    </lineage>
</organism>
<reference evidence="2 5" key="3">
    <citation type="submission" date="2017-11" db="EMBL/GenBank/DDBJ databases">
        <title>Complete genome sequence of Serratia sp. ATCC 39006 LacA.</title>
        <authorList>
            <person name="Hampton H.G."/>
            <person name="Jackson S.A."/>
            <person name="Jauregui R."/>
            <person name="Poulter G.T.M."/>
            <person name="Salmond G.P.C."/>
            <person name="Fineran P.C."/>
        </authorList>
    </citation>
    <scope>NUCLEOTIDE SEQUENCE [LARGE SCALE GENOMIC DNA]</scope>
    <source>
        <strain evidence="2 5">ATCC 39006</strain>
    </source>
</reference>
<dbReference type="InterPro" id="IPR000182">
    <property type="entry name" value="GNAT_dom"/>
</dbReference>
<dbReference type="EMBL" id="CP025084">
    <property type="protein sequence ID" value="AUH04206.1"/>
    <property type="molecule type" value="Genomic_DNA"/>
</dbReference>
<dbReference type="GO" id="GO:0016747">
    <property type="term" value="F:acyltransferase activity, transferring groups other than amino-acyl groups"/>
    <property type="evidence" value="ECO:0007669"/>
    <property type="project" value="InterPro"/>
</dbReference>
<name>A0A2I5TI22_SERS3</name>
<reference evidence="3 4" key="1">
    <citation type="journal article" date="2013" name="Genome Announc.">
        <title>Draft genome sequence of Serratia sp. strain ATCC 39006, a model bacterium for analysis of the biosynthesis and regulation of prodigiosin, a carbapenem, and gas vesicles.</title>
        <authorList>
            <person name="Fineran P.C."/>
            <person name="Iglesias Cans M.C."/>
            <person name="Ramsay J.P."/>
            <person name="Wilf N.M."/>
            <person name="Cossyleon D."/>
            <person name="McNeil M.B."/>
            <person name="Williamson N.R."/>
            <person name="Monson R.E."/>
            <person name="Becher S.A."/>
            <person name="Stanton J.A."/>
            <person name="Brugger K."/>
            <person name="Brown S.D."/>
            <person name="Salmond G.P."/>
        </authorList>
    </citation>
    <scope>NUCLEOTIDE SEQUENCE [LARGE SCALE GENOMIC DNA]</scope>
    <source>
        <strain evidence="3">ATCC 39006</strain>
        <strain evidence="4">ATCC 39006 / SC 11482</strain>
    </source>
</reference>
<keyword evidence="4" id="KW-1185">Reference proteome</keyword>
<dbReference type="STRING" id="104623.Ser39006_03704"/>
<dbReference type="RefSeq" id="WP_021016965.1">
    <property type="nucleotide sequence ID" value="NZ_CP025084.1"/>
</dbReference>
<accession>A0A2I5TI22</accession>
<proteinExistence type="predicted"/>
<dbReference type="PANTHER" id="PTHR13170:SF16">
    <property type="entry name" value="PROTEIN O-GLCNACASE"/>
    <property type="match status" value="1"/>
</dbReference>
<reference evidence="3" key="4">
    <citation type="submission" date="2017-11" db="EMBL/GenBank/DDBJ databases">
        <title>Complete genome sequence of Serratia sp. ATCC 39006.</title>
        <authorList>
            <person name="Hampton H.G."/>
            <person name="Jackson S.A."/>
            <person name="Jauregui R."/>
            <person name="Poulter G.T.M."/>
            <person name="Salmond G.P.C."/>
            <person name="Fineran P.C."/>
        </authorList>
    </citation>
    <scope>NUCLEOTIDE SEQUENCE</scope>
    <source>
        <strain evidence="3">ATCC 39006</strain>
    </source>
</reference>
<evidence type="ECO:0000259" key="1">
    <source>
        <dbReference type="PROSITE" id="PS51186"/>
    </source>
</evidence>
<dbReference type="OrthoDB" id="8593648at2"/>
<dbReference type="AlphaFoldDB" id="A0A2I5TI22"/>
<dbReference type="PROSITE" id="PS51186">
    <property type="entry name" value="GNAT"/>
    <property type="match status" value="1"/>
</dbReference>
<protein>
    <submittedName>
        <fullName evidence="3">N-acetyltransferase</fullName>
    </submittedName>
</protein>
<dbReference type="KEGG" id="serq:CWC46_08750"/>
<dbReference type="SUPFAM" id="SSF55729">
    <property type="entry name" value="Acyl-CoA N-acyltransferases (Nat)"/>
    <property type="match status" value="1"/>
</dbReference>
<reference evidence="3" key="2">
    <citation type="submission" date="2013-09" db="EMBL/GenBank/DDBJ databases">
        <authorList>
            <person name="Wang G."/>
            <person name="Yang Y."/>
            <person name="Su Y."/>
        </authorList>
    </citation>
    <scope>NUCLEOTIDE SEQUENCE</scope>
    <source>
        <strain evidence="3">ATCC 39006</strain>
    </source>
</reference>
<sequence length="200" mass="22675">MVSSSLVIRHAKENDWDALYDICLKTADAGQDATAFYSDPQYPGLRFSVPYAVFEPELAFVLCEDAQPLGYVVAARHTVHFEQRLEAEWWPLLQEKYRDRLATKPLDENILAFIRQPERASPQLTDAYPAHLHINILPSAQKSGQGRKMVETELDALRAQGVAGVHLGVSLRNEQVCAFYEKMGFRMLFRSNALYMGLTL</sequence>
<dbReference type="InterPro" id="IPR051822">
    <property type="entry name" value="Glycosyl_Hydrolase_84"/>
</dbReference>
<dbReference type="PANTHER" id="PTHR13170">
    <property type="entry name" value="O-GLCNACASE"/>
    <property type="match status" value="1"/>
</dbReference>
<keyword evidence="3" id="KW-0808">Transferase</keyword>